<sequence>RYGEPYKSTSGHRKSNSYSAGYLQHNNISSQTFDFFCDDLVAKLSSDRALFHQFVELVTSDLLTHPIERKKSLRNPCLVIGCKTLINDVWTFINRARNPERALHRVLLIITQIVQLADIAHNIKARALESGVRYSALGDMDKKMKKKDHGQLATSCCMPDIPVANDGTLGVTDNLIRKYANKLRRYYQDLPASPKWSPAKTREYVDLVALSLESESKEEASLLP</sequence>
<protein>
    <submittedName>
        <fullName evidence="1">Uncharacterized protein</fullName>
    </submittedName>
</protein>
<dbReference type="EnsemblMetazoa" id="Aqu2.1.02384_001">
    <property type="protein sequence ID" value="Aqu2.1.02384_001"/>
    <property type="gene ID" value="Aqu2.1.02384"/>
</dbReference>
<reference evidence="1" key="1">
    <citation type="submission" date="2017-05" db="UniProtKB">
        <authorList>
            <consortium name="EnsemblMetazoa"/>
        </authorList>
    </citation>
    <scope>IDENTIFICATION</scope>
</reference>
<dbReference type="AlphaFoldDB" id="A0A1X7SJZ5"/>
<organism evidence="1">
    <name type="scientific">Amphimedon queenslandica</name>
    <name type="common">Sponge</name>
    <dbReference type="NCBI Taxonomy" id="400682"/>
    <lineage>
        <taxon>Eukaryota</taxon>
        <taxon>Metazoa</taxon>
        <taxon>Porifera</taxon>
        <taxon>Demospongiae</taxon>
        <taxon>Heteroscleromorpha</taxon>
        <taxon>Haplosclerida</taxon>
        <taxon>Niphatidae</taxon>
        <taxon>Amphimedon</taxon>
    </lineage>
</organism>
<dbReference type="OrthoDB" id="120976at2759"/>
<evidence type="ECO:0000313" key="1">
    <source>
        <dbReference type="EnsemblMetazoa" id="Aqu2.1.02384_001"/>
    </source>
</evidence>
<proteinExistence type="predicted"/>
<dbReference type="InParanoid" id="A0A1X7SJZ5"/>
<name>A0A1X7SJZ5_AMPQE</name>
<accession>A0A1X7SJZ5</accession>